<comment type="caution">
    <text evidence="1">The sequence shown here is derived from an EMBL/GenBank/DDBJ whole genome shotgun (WGS) entry which is preliminary data.</text>
</comment>
<evidence type="ECO:0000313" key="2">
    <source>
        <dbReference type="Proteomes" id="UP000294588"/>
    </source>
</evidence>
<organism evidence="1 2">
    <name type="scientific">Candidatus Syntrophosphaera thermopropionivorans</name>
    <dbReference type="NCBI Taxonomy" id="2593015"/>
    <lineage>
        <taxon>Bacteria</taxon>
        <taxon>Pseudomonadati</taxon>
        <taxon>Candidatus Cloacimonadota</taxon>
        <taxon>Candidatus Cloacimonadia</taxon>
        <taxon>Candidatus Cloacimonadales</taxon>
        <taxon>Candidatus Cloacimonadaceae</taxon>
        <taxon>Candidatus Syntrophosphaera</taxon>
    </lineage>
</organism>
<keyword evidence="2" id="KW-1185">Reference proteome</keyword>
<protein>
    <submittedName>
        <fullName evidence="1">Phosphonate ABC transporter, permease protein PhnE</fullName>
    </submittedName>
</protein>
<dbReference type="Proteomes" id="UP000294588">
    <property type="component" value="Unassembled WGS sequence"/>
</dbReference>
<dbReference type="EMBL" id="SMOG01000001">
    <property type="protein sequence ID" value="TDF74717.1"/>
    <property type="molecule type" value="Genomic_DNA"/>
</dbReference>
<reference evidence="1" key="1">
    <citation type="submission" date="2019-03" db="EMBL/GenBank/DDBJ databases">
        <title>Candidatus Syntrophosphaera thermopropionivorans: a novel player in syntrophic propionate oxidation during anaerobic digestion.</title>
        <authorList>
            <person name="Dyksma S."/>
        </authorList>
    </citation>
    <scope>NUCLEOTIDE SEQUENCE</scope>
    <source>
        <strain evidence="1">W5</strain>
    </source>
</reference>
<evidence type="ECO:0000313" key="1">
    <source>
        <dbReference type="EMBL" id="TDF74717.1"/>
    </source>
</evidence>
<accession>A0AC61QL80</accession>
<sequence length="324" mass="36556">MNKLKSFLVEYLLWQYLWGCVAWMAYRLYSFSFPELSIFGIPLVLGFIFGFQQNSLGAKVANPDKEIKGWFWKAEIWAIVIISLIVGWIIVEVKPIAFFTQAGNAKNIVQGLFNPNFKQLVPMLAALMETVYLALLATIFAVPFAFILSFFAAKNLMYSTILGRIVYYFIRTITTIVRSIEALVWAIIFCVWVGIGPFAGMLALWIHSIAALVKLYSEQIESIDPGPVEAIVATGASTLQVWRYAVTPQILSPYLAFTIYRWDMNVRMATVVGFVGGGGIGLALNQQQQMLAWRNVGLIIWLIALVVWVMDIFSGYLREKLVMT</sequence>
<proteinExistence type="predicted"/>
<gene>
    <name evidence="1" type="primary">phnE</name>
    <name evidence="1" type="ORF">E0946_01135</name>
</gene>
<name>A0AC61QL80_9BACT</name>